<evidence type="ECO:0000259" key="2">
    <source>
        <dbReference type="Pfam" id="PF01035"/>
    </source>
</evidence>
<dbReference type="GO" id="GO:0003824">
    <property type="term" value="F:catalytic activity"/>
    <property type="evidence" value="ECO:0007669"/>
    <property type="project" value="InterPro"/>
</dbReference>
<accession>A0A4T0V4T2</accession>
<feature type="domain" description="Methylated-DNA-[protein]-cysteine S-methyltransferase DNA binding" evidence="2">
    <location>
        <begin position="6"/>
        <end position="83"/>
    </location>
</feature>
<keyword evidence="1" id="KW-0227">DNA damage</keyword>
<gene>
    <name evidence="3" type="ORF">E5K04_03055</name>
</gene>
<dbReference type="SUPFAM" id="SSF46767">
    <property type="entry name" value="Methylated DNA-protein cysteine methyltransferase, C-terminal domain"/>
    <property type="match status" value="1"/>
</dbReference>
<evidence type="ECO:0000313" key="3">
    <source>
        <dbReference type="EMBL" id="TIC86255.1"/>
    </source>
</evidence>
<dbReference type="InterPro" id="IPR036388">
    <property type="entry name" value="WH-like_DNA-bd_sf"/>
</dbReference>
<dbReference type="InterPro" id="IPR014048">
    <property type="entry name" value="MethylDNA_cys_MeTrfase_DNA-bd"/>
</dbReference>
<evidence type="ECO:0000313" key="4">
    <source>
        <dbReference type="Proteomes" id="UP000308891"/>
    </source>
</evidence>
<dbReference type="CDD" id="cd06445">
    <property type="entry name" value="ATase"/>
    <property type="match status" value="1"/>
</dbReference>
<protein>
    <recommendedName>
        <fullName evidence="2">Methylated-DNA-[protein]-cysteine S-methyltransferase DNA binding domain-containing protein</fullName>
    </recommendedName>
</protein>
<dbReference type="Gene3D" id="1.10.10.10">
    <property type="entry name" value="Winged helix-like DNA-binding domain superfamily/Winged helix DNA-binding domain"/>
    <property type="match status" value="1"/>
</dbReference>
<dbReference type="Pfam" id="PF01035">
    <property type="entry name" value="DNA_binding_1"/>
    <property type="match status" value="1"/>
</dbReference>
<dbReference type="EMBL" id="STGJ01000002">
    <property type="protein sequence ID" value="TIC86255.1"/>
    <property type="molecule type" value="Genomic_DNA"/>
</dbReference>
<sequence length="112" mass="11999">MMDAGFAERVADALRAVPAGHVTSYGALAAAAGWPHHARHVAHVLKAMPALPWQRVVHADGRLARPGSEQHDWQRALLEHEGVAFLPSGRVDLRRCGWPVAGGSMPPSMTKG</sequence>
<evidence type="ECO:0000256" key="1">
    <source>
        <dbReference type="ARBA" id="ARBA00022763"/>
    </source>
</evidence>
<organism evidence="3 4">
    <name type="scientific">Crenobacter intestini</name>
    <dbReference type="NCBI Taxonomy" id="2563443"/>
    <lineage>
        <taxon>Bacteria</taxon>
        <taxon>Pseudomonadati</taxon>
        <taxon>Pseudomonadota</taxon>
        <taxon>Betaproteobacteria</taxon>
        <taxon>Neisseriales</taxon>
        <taxon>Neisseriaceae</taxon>
        <taxon>Crenobacter</taxon>
    </lineage>
</organism>
<comment type="caution">
    <text evidence="3">The sequence shown here is derived from an EMBL/GenBank/DDBJ whole genome shotgun (WGS) entry which is preliminary data.</text>
</comment>
<dbReference type="OrthoDB" id="9132167at2"/>
<proteinExistence type="predicted"/>
<dbReference type="PANTHER" id="PTHR42942:SF1">
    <property type="entry name" value="ALKYLTRANSFERASE-LIKE PROTEIN 1"/>
    <property type="match status" value="1"/>
</dbReference>
<dbReference type="AlphaFoldDB" id="A0A4T0V4T2"/>
<dbReference type="Proteomes" id="UP000308891">
    <property type="component" value="Unassembled WGS sequence"/>
</dbReference>
<dbReference type="InterPro" id="IPR052520">
    <property type="entry name" value="ATL_DNA_repair"/>
</dbReference>
<dbReference type="InterPro" id="IPR036217">
    <property type="entry name" value="MethylDNA_cys_MeTrfase_DNAb"/>
</dbReference>
<keyword evidence="4" id="KW-1185">Reference proteome</keyword>
<name>A0A4T0V4T2_9NEIS</name>
<dbReference type="PANTHER" id="PTHR42942">
    <property type="entry name" value="6-O-METHYLGUANINE DNA METHYLTRANSFERASE"/>
    <property type="match status" value="1"/>
</dbReference>
<dbReference type="GO" id="GO:0006281">
    <property type="term" value="P:DNA repair"/>
    <property type="evidence" value="ECO:0007669"/>
    <property type="project" value="InterPro"/>
</dbReference>
<reference evidence="3 4" key="1">
    <citation type="submission" date="2019-04" db="EMBL/GenBank/DDBJ databases">
        <title>Crenobacter sp. nov.</title>
        <authorList>
            <person name="Shi S."/>
        </authorList>
    </citation>
    <scope>NUCLEOTIDE SEQUENCE [LARGE SCALE GENOMIC DNA]</scope>
    <source>
        <strain evidence="3 4">GY 70310</strain>
    </source>
</reference>